<accession>A0A6A2X5K1</accession>
<dbReference type="PANTHER" id="PTHR33116">
    <property type="entry name" value="REVERSE TRANSCRIPTASE ZINC-BINDING DOMAIN-CONTAINING PROTEIN-RELATED-RELATED"/>
    <property type="match status" value="1"/>
</dbReference>
<proteinExistence type="predicted"/>
<dbReference type="InterPro" id="IPR036691">
    <property type="entry name" value="Endo/exonu/phosph_ase_sf"/>
</dbReference>
<evidence type="ECO:0000313" key="4">
    <source>
        <dbReference type="Proteomes" id="UP000436088"/>
    </source>
</evidence>
<reference evidence="3" key="1">
    <citation type="submission" date="2019-09" db="EMBL/GenBank/DDBJ databases">
        <title>Draft genome information of white flower Hibiscus syriacus.</title>
        <authorList>
            <person name="Kim Y.-M."/>
        </authorList>
    </citation>
    <scope>NUCLEOTIDE SEQUENCE [LARGE SCALE GENOMIC DNA]</scope>
    <source>
        <strain evidence="3">YM2019G1</strain>
    </source>
</reference>
<dbReference type="GO" id="GO:0003824">
    <property type="term" value="F:catalytic activity"/>
    <property type="evidence" value="ECO:0007669"/>
    <property type="project" value="InterPro"/>
</dbReference>
<evidence type="ECO:0000256" key="1">
    <source>
        <dbReference type="SAM" id="MobiDB-lite"/>
    </source>
</evidence>
<gene>
    <name evidence="3" type="ORF">F3Y22_tig00112206pilonHSYRG00392</name>
</gene>
<name>A0A6A2X5K1_HIBSY</name>
<comment type="caution">
    <text evidence="3">The sequence shown here is derived from an EMBL/GenBank/DDBJ whole genome shotgun (WGS) entry which is preliminary data.</text>
</comment>
<dbReference type="Pfam" id="PF03372">
    <property type="entry name" value="Exo_endo_phos"/>
    <property type="match status" value="1"/>
</dbReference>
<dbReference type="InterPro" id="IPR000477">
    <property type="entry name" value="RT_dom"/>
</dbReference>
<sequence>MDSTSVSLDWRNLFVGSKNQSLDFFPHEIRDGVVTVKPPIEVIEEGIADWNNALVGQFIGAAPRFSSMQRIIDSIWENSSQVKVSLAGPNLYVFSFLDANLRDWVLENGPWHVQNKPLVLRRWEPGLQSLNFDLALMPVWVQLYNIPLELYSQKGLSYIASALGTPLYMDTITASRERLEFAKLCIKIEAGSVLPEDILVTLRDRSTVSIKVHVPWMPHLKKSKSGGRKKVFFLGGTGSKDSLNGNAEASGQISDSLPGSSLGGIHGSNLQVGVIMESSVHDLQEPSVATQATGLGTDSLPTVTADKSAILNAEGVVKPCDFPSLQDSLKKKTRGKKKEPVGSSNKPDYLVDGLRKTRVASLGVAMLLNEIKAKKRGHLDKTKSNVVNLVLKRLDSCEVDVICLMESRIRRENSVKFSSALSADWNLAISIIGNITGLRTVITAVYGSNFGVARRGLWEHLRTVENDLGSSSWVIGGDFNIIARAEESSDFETMGVHNSSDMKEFQDCLEELDLMDHPFLGPTFTWSNRQEGSFLARKLDRVLVNPKWLLDYPDSFVEFKAQGVSDHCLGVLWTHKGALAKKPRPFKFFNCWVSHEKFLSIVKDSWQVHCAGSAMQVLFCKLRRLKPLLKELNKEFFSDISGRVKGKRAELEQLQIFNLTHAEQRRVAEEKRIQDELVNLEVAESEFFRQKAKLHWLDEGDLNTKFFHQRGMAAELVRFFTNLIGVEDPYVNSCSVEVLKDLLNYSLPERAADFLIREVSDMEIKEALFKQGKDKSPGPDGYTSGFYKAAWDIVGADFSSAVRPISCCSVVYKTITRILVNRLAPYFPGMISLSQSAFVNGRSIIDNTLLAQEIVKGYSRKSLSPRCAIKINLQKAFDSVSWGFLLSVLAAMGLPDIFCNWIKACITTPIFSLSLNSSLVGYFRGARGIRQGDPLSPYLFVIAMNVLSSLLDAASKYGIFKFHPKCRRISLTHLCFADDLLVFCHGSLDTVLGVQSTLDMFYELSGLKLNAQKTEFYVCGLNASELEQISLVTGFRLGQLPVRYLGVPLVTRKLSGKDCEALLIKIKDKLRHWSNKNLSYGGRLQLIKTVLFIMFNYWSRQVVLPKGIIKDIERLCMRFFWKGSDSSAKGARVSWSQICSLKSEGGLGLRSLVVWNKTCCLLLVRNILANEGLLWIAWIKEYCFKAVSYWDVECKAHFSWILSKLLSLREEAHRLFLPCVNWSLMRGNWIWDNIRDCRVKVNWHRLIWFPAHIPKFSLISWMVILDRLPTKDRLVRFGLAIDNVCGLCASSSESRDHLFVECCFAKEVWDIVLTSCGVCYTLTNWEDLFNWLIANLKGKSLRIRILRLAWTGLLYSVWEERNHRLFRRSSRSVDALVNSIKLAVRVKLSRYGKPRIDDVNRQLCLNWVLPMSFETYGQYTYVLRNIWTVTEDLYDLWTVTEDLYDLWTVTEDLYDLWTVTEDLYDLWTVTEDLYDLWTVTGVFVTSG</sequence>
<dbReference type="InterPro" id="IPR005135">
    <property type="entry name" value="Endo/exonuclease/phosphatase"/>
</dbReference>
<dbReference type="Pfam" id="PF14111">
    <property type="entry name" value="DUF4283"/>
    <property type="match status" value="1"/>
</dbReference>
<dbReference type="Pfam" id="PF13966">
    <property type="entry name" value="zf-RVT"/>
    <property type="match status" value="1"/>
</dbReference>
<dbReference type="CDD" id="cd01650">
    <property type="entry name" value="RT_nLTR_like"/>
    <property type="match status" value="1"/>
</dbReference>
<dbReference type="PROSITE" id="PS50878">
    <property type="entry name" value="RT_POL"/>
    <property type="match status" value="1"/>
</dbReference>
<evidence type="ECO:0000259" key="2">
    <source>
        <dbReference type="PROSITE" id="PS50878"/>
    </source>
</evidence>
<feature type="domain" description="Reverse transcriptase" evidence="2">
    <location>
        <begin position="771"/>
        <end position="1049"/>
    </location>
</feature>
<dbReference type="InterPro" id="IPR025558">
    <property type="entry name" value="DUF4283"/>
</dbReference>
<organism evidence="3 4">
    <name type="scientific">Hibiscus syriacus</name>
    <name type="common">Rose of Sharon</name>
    <dbReference type="NCBI Taxonomy" id="106335"/>
    <lineage>
        <taxon>Eukaryota</taxon>
        <taxon>Viridiplantae</taxon>
        <taxon>Streptophyta</taxon>
        <taxon>Embryophyta</taxon>
        <taxon>Tracheophyta</taxon>
        <taxon>Spermatophyta</taxon>
        <taxon>Magnoliopsida</taxon>
        <taxon>eudicotyledons</taxon>
        <taxon>Gunneridae</taxon>
        <taxon>Pentapetalae</taxon>
        <taxon>rosids</taxon>
        <taxon>malvids</taxon>
        <taxon>Malvales</taxon>
        <taxon>Malvaceae</taxon>
        <taxon>Malvoideae</taxon>
        <taxon>Hibiscus</taxon>
    </lineage>
</organism>
<keyword evidence="4" id="KW-1185">Reference proteome</keyword>
<dbReference type="Pfam" id="PF00078">
    <property type="entry name" value="RVT_1"/>
    <property type="match status" value="1"/>
</dbReference>
<dbReference type="EMBL" id="VEPZ02001516">
    <property type="protein sequence ID" value="KAE8670168.1"/>
    <property type="molecule type" value="Genomic_DNA"/>
</dbReference>
<dbReference type="InterPro" id="IPR043502">
    <property type="entry name" value="DNA/RNA_pol_sf"/>
</dbReference>
<feature type="region of interest" description="Disordered" evidence="1">
    <location>
        <begin position="327"/>
        <end position="347"/>
    </location>
</feature>
<dbReference type="Proteomes" id="UP000436088">
    <property type="component" value="Unassembled WGS sequence"/>
</dbReference>
<dbReference type="SUPFAM" id="SSF56672">
    <property type="entry name" value="DNA/RNA polymerases"/>
    <property type="match status" value="1"/>
</dbReference>
<dbReference type="SUPFAM" id="SSF56219">
    <property type="entry name" value="DNase I-like"/>
    <property type="match status" value="1"/>
</dbReference>
<dbReference type="InterPro" id="IPR026960">
    <property type="entry name" value="RVT-Znf"/>
</dbReference>
<protein>
    <recommendedName>
        <fullName evidence="2">Reverse transcriptase domain-containing protein</fullName>
    </recommendedName>
</protein>
<dbReference type="Gene3D" id="3.60.10.10">
    <property type="entry name" value="Endonuclease/exonuclease/phosphatase"/>
    <property type="match status" value="1"/>
</dbReference>
<dbReference type="PANTHER" id="PTHR33116:SF80">
    <property type="entry name" value="REVERSE TRANSCRIPTASE ZINC-BINDING DOMAIN-CONTAINING PROTEIN"/>
    <property type="match status" value="1"/>
</dbReference>
<evidence type="ECO:0000313" key="3">
    <source>
        <dbReference type="EMBL" id="KAE8670168.1"/>
    </source>
</evidence>